<dbReference type="SUPFAM" id="SSF52743">
    <property type="entry name" value="Subtilisin-like"/>
    <property type="match status" value="1"/>
</dbReference>
<dbReference type="InterPro" id="IPR000209">
    <property type="entry name" value="Peptidase_S8/S53_dom"/>
</dbReference>
<dbReference type="EMBL" id="JAGEOJ010000003">
    <property type="protein sequence ID" value="MBO2447269.1"/>
    <property type="molecule type" value="Genomic_DNA"/>
</dbReference>
<keyword evidence="6" id="KW-0472">Membrane</keyword>
<evidence type="ECO:0000256" key="5">
    <source>
        <dbReference type="PROSITE-ProRule" id="PRU01240"/>
    </source>
</evidence>
<keyword evidence="9" id="KW-1185">Reference proteome</keyword>
<comment type="similarity">
    <text evidence="1 5">Belongs to the peptidase S8 family.</text>
</comment>
<dbReference type="PANTHER" id="PTHR43806:SF11">
    <property type="entry name" value="CEREVISIN-RELATED"/>
    <property type="match status" value="1"/>
</dbReference>
<evidence type="ECO:0000256" key="3">
    <source>
        <dbReference type="ARBA" id="ARBA00022801"/>
    </source>
</evidence>
<dbReference type="RefSeq" id="WP_208254860.1">
    <property type="nucleotide sequence ID" value="NZ_JAGEOJ010000003.1"/>
</dbReference>
<evidence type="ECO:0000256" key="1">
    <source>
        <dbReference type="ARBA" id="ARBA00011073"/>
    </source>
</evidence>
<evidence type="ECO:0000256" key="4">
    <source>
        <dbReference type="ARBA" id="ARBA00022825"/>
    </source>
</evidence>
<dbReference type="Proteomes" id="UP000669179">
    <property type="component" value="Unassembled WGS sequence"/>
</dbReference>
<sequence>MSAESSPRSKEWWLSVWEIESKVWPLTQGQGVTVGLIDTGVEATIPQLKGVVLPGTDFEGAVQGRGDGRKDVDREFDGHGTSMAVLIAGQGPGDSMVGVAPKAKILPIQVTSEVQNDEAIRFAVDHGAKVINLSLGAPHDCITSMQDAVNYAISKDVVVVAGAGNSPNDGDQTPADCKGVLAVGGLDYQKRIADFSSPGKNIMVAAPAVMVGVTQKDGSFRERASGTSQASALTSGVIALLRARFPQMSGRQIVQRILNTTKDVGPKGWDNKTGNGAVIPYAALTANVFPGAANPVYGRYDQQLQAQKGGSPQAVNESKGKGVATKSTHREFGLLVVAAVVLGLVTFIALFMLRQMKTRGVDAGQK</sequence>
<keyword evidence="4 5" id="KW-0720">Serine protease</keyword>
<evidence type="ECO:0000313" key="9">
    <source>
        <dbReference type="Proteomes" id="UP000669179"/>
    </source>
</evidence>
<reference evidence="8" key="1">
    <citation type="submission" date="2021-03" db="EMBL/GenBank/DDBJ databases">
        <authorList>
            <person name="Kanchanasin P."/>
            <person name="Saeng-In P."/>
            <person name="Phongsopitanun W."/>
            <person name="Yuki M."/>
            <person name="Kudo T."/>
            <person name="Ohkuma M."/>
            <person name="Tanasupawat S."/>
        </authorList>
    </citation>
    <scope>NUCLEOTIDE SEQUENCE</scope>
    <source>
        <strain evidence="8">GKU 128</strain>
    </source>
</reference>
<dbReference type="PRINTS" id="PR00723">
    <property type="entry name" value="SUBTILISIN"/>
</dbReference>
<dbReference type="PANTHER" id="PTHR43806">
    <property type="entry name" value="PEPTIDASE S8"/>
    <property type="match status" value="1"/>
</dbReference>
<evidence type="ECO:0000256" key="6">
    <source>
        <dbReference type="SAM" id="Phobius"/>
    </source>
</evidence>
<evidence type="ECO:0000313" key="8">
    <source>
        <dbReference type="EMBL" id="MBO2447269.1"/>
    </source>
</evidence>
<dbReference type="GO" id="GO:0006508">
    <property type="term" value="P:proteolysis"/>
    <property type="evidence" value="ECO:0007669"/>
    <property type="project" value="UniProtKB-KW"/>
</dbReference>
<evidence type="ECO:0000259" key="7">
    <source>
        <dbReference type="Pfam" id="PF00082"/>
    </source>
</evidence>
<proteinExistence type="inferred from homology"/>
<keyword evidence="3 5" id="KW-0378">Hydrolase</keyword>
<keyword evidence="6" id="KW-0812">Transmembrane</keyword>
<dbReference type="InterPro" id="IPR015500">
    <property type="entry name" value="Peptidase_S8_subtilisin-rel"/>
</dbReference>
<feature type="active site" description="Charge relay system" evidence="5">
    <location>
        <position position="79"/>
    </location>
</feature>
<accession>A0A939PCR1</accession>
<keyword evidence="2 5" id="KW-0645">Protease</keyword>
<dbReference type="Gene3D" id="3.40.50.200">
    <property type="entry name" value="Peptidase S8/S53 domain"/>
    <property type="match status" value="1"/>
</dbReference>
<organism evidence="8 9">
    <name type="scientific">Actinomadura barringtoniae</name>
    <dbReference type="NCBI Taxonomy" id="1427535"/>
    <lineage>
        <taxon>Bacteria</taxon>
        <taxon>Bacillati</taxon>
        <taxon>Actinomycetota</taxon>
        <taxon>Actinomycetes</taxon>
        <taxon>Streptosporangiales</taxon>
        <taxon>Thermomonosporaceae</taxon>
        <taxon>Actinomadura</taxon>
    </lineage>
</organism>
<dbReference type="AlphaFoldDB" id="A0A939PCR1"/>
<evidence type="ECO:0000256" key="2">
    <source>
        <dbReference type="ARBA" id="ARBA00022670"/>
    </source>
</evidence>
<keyword evidence="6" id="KW-1133">Transmembrane helix</keyword>
<dbReference type="Pfam" id="PF00082">
    <property type="entry name" value="Peptidase_S8"/>
    <property type="match status" value="1"/>
</dbReference>
<name>A0A939PCR1_9ACTN</name>
<feature type="active site" description="Charge relay system" evidence="5">
    <location>
        <position position="38"/>
    </location>
</feature>
<protein>
    <submittedName>
        <fullName evidence="8">S8 family serine peptidase</fullName>
    </submittedName>
</protein>
<feature type="active site" description="Charge relay system" evidence="5">
    <location>
        <position position="228"/>
    </location>
</feature>
<dbReference type="InterPro" id="IPR050131">
    <property type="entry name" value="Peptidase_S8_subtilisin-like"/>
</dbReference>
<comment type="caution">
    <text evidence="8">The sequence shown here is derived from an EMBL/GenBank/DDBJ whole genome shotgun (WGS) entry which is preliminary data.</text>
</comment>
<dbReference type="GO" id="GO:0004252">
    <property type="term" value="F:serine-type endopeptidase activity"/>
    <property type="evidence" value="ECO:0007669"/>
    <property type="project" value="UniProtKB-UniRule"/>
</dbReference>
<dbReference type="InterPro" id="IPR036852">
    <property type="entry name" value="Peptidase_S8/S53_dom_sf"/>
</dbReference>
<feature type="domain" description="Peptidase S8/S53" evidence="7">
    <location>
        <begin position="29"/>
        <end position="276"/>
    </location>
</feature>
<gene>
    <name evidence="8" type="ORF">J4573_09250</name>
</gene>
<dbReference type="PROSITE" id="PS51892">
    <property type="entry name" value="SUBTILASE"/>
    <property type="match status" value="1"/>
</dbReference>
<feature type="transmembrane region" description="Helical" evidence="6">
    <location>
        <begin position="332"/>
        <end position="353"/>
    </location>
</feature>